<dbReference type="InterPro" id="IPR011990">
    <property type="entry name" value="TPR-like_helical_dom_sf"/>
</dbReference>
<evidence type="ECO:0000313" key="1">
    <source>
        <dbReference type="EMBL" id="MBR8464062.1"/>
    </source>
</evidence>
<evidence type="ECO:0000313" key="2">
    <source>
        <dbReference type="Proteomes" id="UP000682951"/>
    </source>
</evidence>
<protein>
    <recommendedName>
        <fullName evidence="3">Tetratricopeptide repeat lipoprotein</fullName>
    </recommendedName>
</protein>
<comment type="caution">
    <text evidence="1">The sequence shown here is derived from an EMBL/GenBank/DDBJ whole genome shotgun (WGS) entry which is preliminary data.</text>
</comment>
<gene>
    <name evidence="1" type="ORF">KDD93_05680</name>
</gene>
<sequence>MYRRKIFIKFYIIFAVFIKVVFANEDEDLKIMQALMFQDSGDTRSAIVVYEGLYNETKHNTYLKEALKLAFVSQDKDFDRLLKISSKVLKEDSDFIRIKVADFVNHKRFSIARQIIKDLATREPSVQNIIILGTICMLENDSIMALKYFEEAYSLSKSEDSVLRIADVLLNRLDNQNEALKYLEDFRQENGCTIAVCGILLDQYLSRGELDNMIQIYEKLYEISLDSSYLDKAVEIFVYKKDIKGAIEFLKKHNYNEKMLMQLYVAMSNYGDAYVLAAKLYNQTRDVELLALMAIYEYEMHRENINEKQLQNVIANFESSVVKLDNAIYLNYYGYLLIDRGIDVRKGIGLVEKALEIEPNSPYYQDSLAWGYFKLGECKKAKSIMLKAMEDSEFSGSQEAQKHLHDIQNCIINLDKRLAK</sequence>
<dbReference type="SUPFAM" id="SSF48452">
    <property type="entry name" value="TPR-like"/>
    <property type="match status" value="2"/>
</dbReference>
<dbReference type="Proteomes" id="UP000682951">
    <property type="component" value="Unassembled WGS sequence"/>
</dbReference>
<dbReference type="Gene3D" id="1.25.40.10">
    <property type="entry name" value="Tetratricopeptide repeat domain"/>
    <property type="match status" value="2"/>
</dbReference>
<organism evidence="1 2">
    <name type="scientific">Campylobacter anatolicus</name>
    <dbReference type="NCBI Taxonomy" id="2829105"/>
    <lineage>
        <taxon>Bacteria</taxon>
        <taxon>Pseudomonadati</taxon>
        <taxon>Campylobacterota</taxon>
        <taxon>Epsilonproteobacteria</taxon>
        <taxon>Campylobacterales</taxon>
        <taxon>Campylobacteraceae</taxon>
        <taxon>Campylobacter</taxon>
    </lineage>
</organism>
<dbReference type="EMBL" id="JAGSSW010000005">
    <property type="protein sequence ID" value="MBR8464062.1"/>
    <property type="molecule type" value="Genomic_DNA"/>
</dbReference>
<proteinExistence type="predicted"/>
<keyword evidence="2" id="KW-1185">Reference proteome</keyword>
<evidence type="ECO:0008006" key="3">
    <source>
        <dbReference type="Google" id="ProtNLM"/>
    </source>
</evidence>
<reference evidence="1 2" key="1">
    <citation type="submission" date="2021-04" db="EMBL/GenBank/DDBJ databases">
        <title>Molecular and phenotypic characterization and identification of bacterial isolates recovered from the Anatolian ground squirrels (Spermophilus xanthoprymnus) and which have the potential to form a new species in the Campylobacter genus.</title>
        <authorList>
            <person name="Aydin F."/>
            <person name="Abay S."/>
            <person name="Kayman T."/>
            <person name="Karakaya E."/>
            <person name="Mustak H.K."/>
            <person name="Mustak I.B."/>
            <person name="Bilgin N."/>
            <person name="Duzler A."/>
            <person name="Sahin O."/>
            <person name="Guran O."/>
            <person name="Saticioglu I.B."/>
        </authorList>
    </citation>
    <scope>NUCLEOTIDE SEQUENCE [LARGE SCALE GENOMIC DNA]</scope>
    <source>
        <strain evidence="2">faydin-G24</strain>
    </source>
</reference>
<name>A0ABS5HKK0_9BACT</name>
<accession>A0ABS5HKK0</accession>
<dbReference type="RefSeq" id="WP_212142051.1">
    <property type="nucleotide sequence ID" value="NZ_JAGSSW010000005.1"/>
</dbReference>